<dbReference type="EMBL" id="BMQK01000002">
    <property type="protein sequence ID" value="GGQ46430.1"/>
    <property type="molecule type" value="Genomic_DNA"/>
</dbReference>
<dbReference type="SMART" id="SM00895">
    <property type="entry name" value="FCD"/>
    <property type="match status" value="1"/>
</dbReference>
<dbReference type="SMART" id="SM00345">
    <property type="entry name" value="HTH_GNTR"/>
    <property type="match status" value="1"/>
</dbReference>
<dbReference type="PROSITE" id="PS50949">
    <property type="entry name" value="HTH_GNTR"/>
    <property type="match status" value="1"/>
</dbReference>
<dbReference type="Gene3D" id="1.20.120.530">
    <property type="entry name" value="GntR ligand-binding domain-like"/>
    <property type="match status" value="1"/>
</dbReference>
<reference evidence="5" key="1">
    <citation type="journal article" date="2014" name="Int. J. Syst. Evol. Microbiol.">
        <title>Complete genome sequence of Corynebacterium casei LMG S-19264T (=DSM 44701T), isolated from a smear-ripened cheese.</title>
        <authorList>
            <consortium name="US DOE Joint Genome Institute (JGI-PGF)"/>
            <person name="Walter F."/>
            <person name="Albersmeier A."/>
            <person name="Kalinowski J."/>
            <person name="Ruckert C."/>
        </authorList>
    </citation>
    <scope>NUCLEOTIDE SEQUENCE</scope>
    <source>
        <strain evidence="5">JCM 3131</strain>
    </source>
</reference>
<evidence type="ECO:0000256" key="1">
    <source>
        <dbReference type="ARBA" id="ARBA00023015"/>
    </source>
</evidence>
<dbReference type="RefSeq" id="WP_189215773.1">
    <property type="nucleotide sequence ID" value="NZ_BMQK01000002.1"/>
</dbReference>
<accession>A0A918B8W7</accession>
<reference evidence="5" key="2">
    <citation type="submission" date="2020-09" db="EMBL/GenBank/DDBJ databases">
        <authorList>
            <person name="Sun Q."/>
            <person name="Ohkuma M."/>
        </authorList>
    </citation>
    <scope>NUCLEOTIDE SEQUENCE</scope>
    <source>
        <strain evidence="5">JCM 3131</strain>
    </source>
</reference>
<dbReference type="Pfam" id="PF07729">
    <property type="entry name" value="FCD"/>
    <property type="match status" value="1"/>
</dbReference>
<keyword evidence="6" id="KW-1185">Reference proteome</keyword>
<sequence length="244" mass="27205">MDPDLYTQVDPAVGRSGAHAPSLREEVYVRLREAVLGGEFAPRERLAEMRLADRFGVSRTPVREALARLLADGLVERGDEGFRVTVPTLDRLTDLYELGVTLELRGMARVAEDPAARHDAGVLTAELRRWHGMREHPPAPDHRFVIQEERFHAELCRASGNRALTEALVTAGRRVRRVRMYDFLDPGRVETAVAEHIEILELVLAGRVDEASRALHVHLGDSPAAVAEHARRAMTQMALHAGRL</sequence>
<name>A0A918B8W7_9ACTN</name>
<keyword evidence="2" id="KW-0238">DNA-binding</keyword>
<dbReference type="CDD" id="cd07377">
    <property type="entry name" value="WHTH_GntR"/>
    <property type="match status" value="1"/>
</dbReference>
<dbReference type="Gene3D" id="1.10.10.10">
    <property type="entry name" value="Winged helix-like DNA-binding domain superfamily/Winged helix DNA-binding domain"/>
    <property type="match status" value="1"/>
</dbReference>
<dbReference type="GO" id="GO:0003700">
    <property type="term" value="F:DNA-binding transcription factor activity"/>
    <property type="evidence" value="ECO:0007669"/>
    <property type="project" value="InterPro"/>
</dbReference>
<dbReference type="GO" id="GO:0003677">
    <property type="term" value="F:DNA binding"/>
    <property type="evidence" value="ECO:0007669"/>
    <property type="project" value="UniProtKB-KW"/>
</dbReference>
<comment type="caution">
    <text evidence="5">The sequence shown here is derived from an EMBL/GenBank/DDBJ whole genome shotgun (WGS) entry which is preliminary data.</text>
</comment>
<dbReference type="InterPro" id="IPR036390">
    <property type="entry name" value="WH_DNA-bd_sf"/>
</dbReference>
<evidence type="ECO:0000313" key="6">
    <source>
        <dbReference type="Proteomes" id="UP000620156"/>
    </source>
</evidence>
<feature type="domain" description="HTH gntR-type" evidence="4">
    <location>
        <begin position="21"/>
        <end position="87"/>
    </location>
</feature>
<dbReference type="InterPro" id="IPR036388">
    <property type="entry name" value="WH-like_DNA-bd_sf"/>
</dbReference>
<organism evidence="5 6">
    <name type="scientific">Streptomyces ruber</name>
    <dbReference type="NCBI Taxonomy" id="83378"/>
    <lineage>
        <taxon>Bacteria</taxon>
        <taxon>Bacillati</taxon>
        <taxon>Actinomycetota</taxon>
        <taxon>Actinomycetes</taxon>
        <taxon>Kitasatosporales</taxon>
        <taxon>Streptomycetaceae</taxon>
        <taxon>Streptomyces</taxon>
    </lineage>
</organism>
<dbReference type="PANTHER" id="PTHR43537:SF45">
    <property type="entry name" value="GNTR FAMILY REGULATORY PROTEIN"/>
    <property type="match status" value="1"/>
</dbReference>
<proteinExistence type="predicted"/>
<dbReference type="InterPro" id="IPR008920">
    <property type="entry name" value="TF_FadR/GntR_C"/>
</dbReference>
<dbReference type="Pfam" id="PF00392">
    <property type="entry name" value="GntR"/>
    <property type="match status" value="1"/>
</dbReference>
<protein>
    <submittedName>
        <fullName evidence="5">GntR family transcriptional regulator</fullName>
    </submittedName>
</protein>
<dbReference type="InterPro" id="IPR011711">
    <property type="entry name" value="GntR_C"/>
</dbReference>
<evidence type="ECO:0000256" key="2">
    <source>
        <dbReference type="ARBA" id="ARBA00023125"/>
    </source>
</evidence>
<dbReference type="SUPFAM" id="SSF46785">
    <property type="entry name" value="Winged helix' DNA-binding domain"/>
    <property type="match status" value="1"/>
</dbReference>
<dbReference type="SUPFAM" id="SSF48008">
    <property type="entry name" value="GntR ligand-binding domain-like"/>
    <property type="match status" value="1"/>
</dbReference>
<dbReference type="PANTHER" id="PTHR43537">
    <property type="entry name" value="TRANSCRIPTIONAL REGULATOR, GNTR FAMILY"/>
    <property type="match status" value="1"/>
</dbReference>
<keyword evidence="3" id="KW-0804">Transcription</keyword>
<dbReference type="Proteomes" id="UP000620156">
    <property type="component" value="Unassembled WGS sequence"/>
</dbReference>
<dbReference type="PRINTS" id="PR00035">
    <property type="entry name" value="HTHGNTR"/>
</dbReference>
<gene>
    <name evidence="5" type="ORF">GCM10010145_13940</name>
</gene>
<dbReference type="InterPro" id="IPR000524">
    <property type="entry name" value="Tscrpt_reg_HTH_GntR"/>
</dbReference>
<keyword evidence="1" id="KW-0805">Transcription regulation</keyword>
<dbReference type="AlphaFoldDB" id="A0A918B8W7"/>
<evidence type="ECO:0000313" key="5">
    <source>
        <dbReference type="EMBL" id="GGQ46430.1"/>
    </source>
</evidence>
<evidence type="ECO:0000256" key="3">
    <source>
        <dbReference type="ARBA" id="ARBA00023163"/>
    </source>
</evidence>
<evidence type="ECO:0000259" key="4">
    <source>
        <dbReference type="PROSITE" id="PS50949"/>
    </source>
</evidence>